<name>A0ABY0V5Q0_9ACTO</name>
<evidence type="ECO:0000259" key="2">
    <source>
        <dbReference type="Pfam" id="PF07992"/>
    </source>
</evidence>
<dbReference type="PRINTS" id="PR00368">
    <property type="entry name" value="FADPNR"/>
</dbReference>
<protein>
    <submittedName>
        <fullName evidence="3">Thioredoxin reductase</fullName>
    </submittedName>
</protein>
<dbReference type="InterPro" id="IPR023753">
    <property type="entry name" value="FAD/NAD-binding_dom"/>
</dbReference>
<evidence type="ECO:0000256" key="1">
    <source>
        <dbReference type="ARBA" id="ARBA00023002"/>
    </source>
</evidence>
<proteinExistence type="predicted"/>
<organism evidence="3 4">
    <name type="scientific">Schaalia radingae</name>
    <dbReference type="NCBI Taxonomy" id="131110"/>
    <lineage>
        <taxon>Bacteria</taxon>
        <taxon>Bacillati</taxon>
        <taxon>Actinomycetota</taxon>
        <taxon>Actinomycetes</taxon>
        <taxon>Actinomycetales</taxon>
        <taxon>Actinomycetaceae</taxon>
        <taxon>Schaalia</taxon>
    </lineage>
</organism>
<reference evidence="3 4" key="1">
    <citation type="submission" date="2016-10" db="EMBL/GenBank/DDBJ databases">
        <authorList>
            <person name="Varghese N."/>
            <person name="Submissions S."/>
        </authorList>
    </citation>
    <scope>NUCLEOTIDE SEQUENCE [LARGE SCALE GENOMIC DNA]</scope>
    <source>
        <strain evidence="3 4">DSM 9169</strain>
    </source>
</reference>
<dbReference type="EMBL" id="LT629792">
    <property type="protein sequence ID" value="SDT87648.1"/>
    <property type="molecule type" value="Genomic_DNA"/>
</dbReference>
<sequence>MSKQMLTPTVAIIGGGPAGLSAAKRLAPVLDGEVLVIEREQNTGGIPRHADHLGYGIRDRKRFMSGPAYAKVLTEDALRAGAKLMTQAMATGWSDDRTLQVTTPAGRYDVRPDVFVFATGARERPRPARIIPGDRPAGIYTTGQLQNLVHLYHQKVGRRAVVIGAELVSWSAVMTLKQAGCDTTALVTEYPKGESYSAFRLGGRALFQAKVITNSKVVRINGKRRVQSVEIEQKDGQRRILECDTVVFTGDWIPDNELLVKRGVDIDANHLGPKTDQTMQTSVPGIFSVGNVNHPVETADVVALEGEYVADQVLAYLSGQQKAEHPIAIKPVGSIRWISPGTYVPGGPNVARNRLIAWVDVFDATPAVSVRQRGVEVARKRVPWPAAPGRVFRIPADVLDTVDPLGGDIEIALA</sequence>
<dbReference type="Pfam" id="PF07992">
    <property type="entry name" value="Pyr_redox_2"/>
    <property type="match status" value="1"/>
</dbReference>
<dbReference type="PANTHER" id="PTHR42949">
    <property type="entry name" value="ANAEROBIC GLYCEROL-3-PHOSPHATE DEHYDROGENASE SUBUNIT B"/>
    <property type="match status" value="1"/>
</dbReference>
<dbReference type="Gene3D" id="3.50.50.60">
    <property type="entry name" value="FAD/NAD(P)-binding domain"/>
    <property type="match status" value="2"/>
</dbReference>
<dbReference type="InterPro" id="IPR051691">
    <property type="entry name" value="Metab_Enz_Cyan_OpOx_G3PDH"/>
</dbReference>
<evidence type="ECO:0000313" key="3">
    <source>
        <dbReference type="EMBL" id="SDT87648.1"/>
    </source>
</evidence>
<evidence type="ECO:0000313" key="4">
    <source>
        <dbReference type="Proteomes" id="UP000198976"/>
    </source>
</evidence>
<dbReference type="InterPro" id="IPR036188">
    <property type="entry name" value="FAD/NAD-bd_sf"/>
</dbReference>
<keyword evidence="4" id="KW-1185">Reference proteome</keyword>
<gene>
    <name evidence="3" type="ORF">SAMN04489714_0455</name>
</gene>
<accession>A0ABY0V5Q0</accession>
<dbReference type="Proteomes" id="UP000198976">
    <property type="component" value="Chromosome I"/>
</dbReference>
<dbReference type="SUPFAM" id="SSF51905">
    <property type="entry name" value="FAD/NAD(P)-binding domain"/>
    <property type="match status" value="1"/>
</dbReference>
<feature type="domain" description="FAD/NAD(P)-binding" evidence="2">
    <location>
        <begin position="9"/>
        <end position="300"/>
    </location>
</feature>
<dbReference type="RefSeq" id="WP_257590380.1">
    <property type="nucleotide sequence ID" value="NZ_LT629792.1"/>
</dbReference>
<keyword evidence="1" id="KW-0560">Oxidoreductase</keyword>
<dbReference type="PRINTS" id="PR00469">
    <property type="entry name" value="PNDRDTASEII"/>
</dbReference>
<dbReference type="PANTHER" id="PTHR42949:SF3">
    <property type="entry name" value="ANAEROBIC GLYCEROL-3-PHOSPHATE DEHYDROGENASE SUBUNIT B"/>
    <property type="match status" value="1"/>
</dbReference>